<dbReference type="OrthoDB" id="190089at2759"/>
<dbReference type="AlphaFoldDB" id="B4JJZ4"/>
<name>B4JJZ4_DROGR</name>
<dbReference type="InterPro" id="IPR004119">
    <property type="entry name" value="EcKL"/>
</dbReference>
<organism evidence="2">
    <name type="scientific">Drosophila grimshawi</name>
    <name type="common">Hawaiian fruit fly</name>
    <name type="synonym">Idiomyia grimshawi</name>
    <dbReference type="NCBI Taxonomy" id="7222"/>
    <lineage>
        <taxon>Eukaryota</taxon>
        <taxon>Metazoa</taxon>
        <taxon>Ecdysozoa</taxon>
        <taxon>Arthropoda</taxon>
        <taxon>Hexapoda</taxon>
        <taxon>Insecta</taxon>
        <taxon>Pterygota</taxon>
        <taxon>Neoptera</taxon>
        <taxon>Endopterygota</taxon>
        <taxon>Diptera</taxon>
        <taxon>Brachycera</taxon>
        <taxon>Muscomorpha</taxon>
        <taxon>Ephydroidea</taxon>
        <taxon>Drosophilidae</taxon>
        <taxon>Drosophila</taxon>
        <taxon>Hawaiian Drosophila</taxon>
    </lineage>
</organism>
<dbReference type="Proteomes" id="UP000001070">
    <property type="component" value="Unassembled WGS sequence"/>
</dbReference>
<dbReference type="PhylomeDB" id="B4JJZ4"/>
<reference evidence="1 2" key="1">
    <citation type="journal article" date="2007" name="Nature">
        <title>Evolution of genes and genomes on the Drosophila phylogeny.</title>
        <authorList>
            <consortium name="Drosophila 12 Genomes Consortium"/>
            <person name="Clark A.G."/>
            <person name="Eisen M.B."/>
            <person name="Smith D.R."/>
            <person name="Bergman C.M."/>
            <person name="Oliver B."/>
            <person name="Markow T.A."/>
            <person name="Kaufman T.C."/>
            <person name="Kellis M."/>
            <person name="Gelbart W."/>
            <person name="Iyer V.N."/>
            <person name="Pollard D.A."/>
            <person name="Sackton T.B."/>
            <person name="Larracuente A.M."/>
            <person name="Singh N.D."/>
            <person name="Abad J.P."/>
            <person name="Abt D.N."/>
            <person name="Adryan B."/>
            <person name="Aguade M."/>
            <person name="Akashi H."/>
            <person name="Anderson W.W."/>
            <person name="Aquadro C.F."/>
            <person name="Ardell D.H."/>
            <person name="Arguello R."/>
            <person name="Artieri C.G."/>
            <person name="Barbash D.A."/>
            <person name="Barker D."/>
            <person name="Barsanti P."/>
            <person name="Batterham P."/>
            <person name="Batzoglou S."/>
            <person name="Begun D."/>
            <person name="Bhutkar A."/>
            <person name="Blanco E."/>
            <person name="Bosak S.A."/>
            <person name="Bradley R.K."/>
            <person name="Brand A.D."/>
            <person name="Brent M.R."/>
            <person name="Brooks A.N."/>
            <person name="Brown R.H."/>
            <person name="Butlin R.K."/>
            <person name="Caggese C."/>
            <person name="Calvi B.R."/>
            <person name="Bernardo de Carvalho A."/>
            <person name="Caspi A."/>
            <person name="Castrezana S."/>
            <person name="Celniker S.E."/>
            <person name="Chang J.L."/>
            <person name="Chapple C."/>
            <person name="Chatterji S."/>
            <person name="Chinwalla A."/>
            <person name="Civetta A."/>
            <person name="Clifton S.W."/>
            <person name="Comeron J.M."/>
            <person name="Costello J.C."/>
            <person name="Coyne J.A."/>
            <person name="Daub J."/>
            <person name="David R.G."/>
            <person name="Delcher A.L."/>
            <person name="Delehaunty K."/>
            <person name="Do C.B."/>
            <person name="Ebling H."/>
            <person name="Edwards K."/>
            <person name="Eickbush T."/>
            <person name="Evans J.D."/>
            <person name="Filipski A."/>
            <person name="Findeiss S."/>
            <person name="Freyhult E."/>
            <person name="Fulton L."/>
            <person name="Fulton R."/>
            <person name="Garcia A.C."/>
            <person name="Gardiner A."/>
            <person name="Garfield D.A."/>
            <person name="Garvin B.E."/>
            <person name="Gibson G."/>
            <person name="Gilbert D."/>
            <person name="Gnerre S."/>
            <person name="Godfrey J."/>
            <person name="Good R."/>
            <person name="Gotea V."/>
            <person name="Gravely B."/>
            <person name="Greenberg A.J."/>
            <person name="Griffiths-Jones S."/>
            <person name="Gross S."/>
            <person name="Guigo R."/>
            <person name="Gustafson E.A."/>
            <person name="Haerty W."/>
            <person name="Hahn M.W."/>
            <person name="Halligan D.L."/>
            <person name="Halpern A.L."/>
            <person name="Halter G.M."/>
            <person name="Han M.V."/>
            <person name="Heger A."/>
            <person name="Hillier L."/>
            <person name="Hinrichs A.S."/>
            <person name="Holmes I."/>
            <person name="Hoskins R.A."/>
            <person name="Hubisz M.J."/>
            <person name="Hultmark D."/>
            <person name="Huntley M.A."/>
            <person name="Jaffe D.B."/>
            <person name="Jagadeeshan S."/>
            <person name="Jeck W.R."/>
            <person name="Johnson J."/>
            <person name="Jones C.D."/>
            <person name="Jordan W.C."/>
            <person name="Karpen G.H."/>
            <person name="Kataoka E."/>
            <person name="Keightley P.D."/>
            <person name="Kheradpour P."/>
            <person name="Kirkness E.F."/>
            <person name="Koerich L.B."/>
            <person name="Kristiansen K."/>
            <person name="Kudrna D."/>
            <person name="Kulathinal R.J."/>
            <person name="Kumar S."/>
            <person name="Kwok R."/>
            <person name="Lander E."/>
            <person name="Langley C.H."/>
            <person name="Lapoint R."/>
            <person name="Lazzaro B.P."/>
            <person name="Lee S.J."/>
            <person name="Levesque L."/>
            <person name="Li R."/>
            <person name="Lin C.F."/>
            <person name="Lin M.F."/>
            <person name="Lindblad-Toh K."/>
            <person name="Llopart A."/>
            <person name="Long M."/>
            <person name="Low L."/>
            <person name="Lozovsky E."/>
            <person name="Lu J."/>
            <person name="Luo M."/>
            <person name="Machado C.A."/>
            <person name="Makalowski W."/>
            <person name="Marzo M."/>
            <person name="Matsuda M."/>
            <person name="Matzkin L."/>
            <person name="McAllister B."/>
            <person name="McBride C.S."/>
            <person name="McKernan B."/>
            <person name="McKernan K."/>
            <person name="Mendez-Lago M."/>
            <person name="Minx P."/>
            <person name="Mollenhauer M.U."/>
            <person name="Montooth K."/>
            <person name="Mount S.M."/>
            <person name="Mu X."/>
            <person name="Myers E."/>
            <person name="Negre B."/>
            <person name="Newfeld S."/>
            <person name="Nielsen R."/>
            <person name="Noor M.A."/>
            <person name="O'Grady P."/>
            <person name="Pachter L."/>
            <person name="Papaceit M."/>
            <person name="Parisi M.J."/>
            <person name="Parisi M."/>
            <person name="Parts L."/>
            <person name="Pedersen J.S."/>
            <person name="Pesole G."/>
            <person name="Phillippy A.M."/>
            <person name="Ponting C.P."/>
            <person name="Pop M."/>
            <person name="Porcelli D."/>
            <person name="Powell J.R."/>
            <person name="Prohaska S."/>
            <person name="Pruitt K."/>
            <person name="Puig M."/>
            <person name="Quesneville H."/>
            <person name="Ram K.R."/>
            <person name="Rand D."/>
            <person name="Rasmussen M.D."/>
            <person name="Reed L.K."/>
            <person name="Reenan R."/>
            <person name="Reily A."/>
            <person name="Remington K.A."/>
            <person name="Rieger T.T."/>
            <person name="Ritchie M.G."/>
            <person name="Robin C."/>
            <person name="Rogers Y.H."/>
            <person name="Rohde C."/>
            <person name="Rozas J."/>
            <person name="Rubenfield M.J."/>
            <person name="Ruiz A."/>
            <person name="Russo S."/>
            <person name="Salzberg S.L."/>
            <person name="Sanchez-Gracia A."/>
            <person name="Saranga D.J."/>
            <person name="Sato H."/>
            <person name="Schaeffer S.W."/>
            <person name="Schatz M.C."/>
            <person name="Schlenke T."/>
            <person name="Schwartz R."/>
            <person name="Segarra C."/>
            <person name="Singh R.S."/>
            <person name="Sirot L."/>
            <person name="Sirota M."/>
            <person name="Sisneros N.B."/>
            <person name="Smith C.D."/>
            <person name="Smith T.F."/>
            <person name="Spieth J."/>
            <person name="Stage D.E."/>
            <person name="Stark A."/>
            <person name="Stephan W."/>
            <person name="Strausberg R.L."/>
            <person name="Strempel S."/>
            <person name="Sturgill D."/>
            <person name="Sutton G."/>
            <person name="Sutton G.G."/>
            <person name="Tao W."/>
            <person name="Teichmann S."/>
            <person name="Tobari Y.N."/>
            <person name="Tomimura Y."/>
            <person name="Tsolas J.M."/>
            <person name="Valente V.L."/>
            <person name="Venter E."/>
            <person name="Venter J.C."/>
            <person name="Vicario S."/>
            <person name="Vieira F.G."/>
            <person name="Vilella A.J."/>
            <person name="Villasante A."/>
            <person name="Walenz B."/>
            <person name="Wang J."/>
            <person name="Wasserman M."/>
            <person name="Watts T."/>
            <person name="Wilson D."/>
            <person name="Wilson R.K."/>
            <person name="Wing R.A."/>
            <person name="Wolfner M.F."/>
            <person name="Wong A."/>
            <person name="Wong G.K."/>
            <person name="Wu C.I."/>
            <person name="Wu G."/>
            <person name="Yamamoto D."/>
            <person name="Yang H.P."/>
            <person name="Yang S.P."/>
            <person name="Yorke J.A."/>
            <person name="Yoshida K."/>
            <person name="Zdobnov E."/>
            <person name="Zhang P."/>
            <person name="Zhang Y."/>
            <person name="Zimin A.V."/>
            <person name="Baldwin J."/>
            <person name="Abdouelleil A."/>
            <person name="Abdulkadir J."/>
            <person name="Abebe A."/>
            <person name="Abera B."/>
            <person name="Abreu J."/>
            <person name="Acer S.C."/>
            <person name="Aftuck L."/>
            <person name="Alexander A."/>
            <person name="An P."/>
            <person name="Anderson E."/>
            <person name="Anderson S."/>
            <person name="Arachi H."/>
            <person name="Azer M."/>
            <person name="Bachantsang P."/>
            <person name="Barry A."/>
            <person name="Bayul T."/>
            <person name="Berlin A."/>
            <person name="Bessette D."/>
            <person name="Bloom T."/>
            <person name="Blye J."/>
            <person name="Boguslavskiy L."/>
            <person name="Bonnet C."/>
            <person name="Boukhgalter B."/>
            <person name="Bourzgui I."/>
            <person name="Brown A."/>
            <person name="Cahill P."/>
            <person name="Channer S."/>
            <person name="Cheshatsang Y."/>
            <person name="Chuda L."/>
            <person name="Citroen M."/>
            <person name="Collymore A."/>
            <person name="Cooke P."/>
            <person name="Costello M."/>
            <person name="D'Aco K."/>
            <person name="Daza R."/>
            <person name="De Haan G."/>
            <person name="DeGray S."/>
            <person name="DeMaso C."/>
            <person name="Dhargay N."/>
            <person name="Dooley K."/>
            <person name="Dooley E."/>
            <person name="Doricent M."/>
            <person name="Dorje P."/>
            <person name="Dorjee K."/>
            <person name="Dupes A."/>
            <person name="Elong R."/>
            <person name="Falk J."/>
            <person name="Farina A."/>
            <person name="Faro S."/>
            <person name="Ferguson D."/>
            <person name="Fisher S."/>
            <person name="Foley C.D."/>
            <person name="Franke A."/>
            <person name="Friedrich D."/>
            <person name="Gadbois L."/>
            <person name="Gearin G."/>
            <person name="Gearin C.R."/>
            <person name="Giannoukos G."/>
            <person name="Goode T."/>
            <person name="Graham J."/>
            <person name="Grandbois E."/>
            <person name="Grewal S."/>
            <person name="Gyaltsen K."/>
            <person name="Hafez N."/>
            <person name="Hagos B."/>
            <person name="Hall J."/>
            <person name="Henson C."/>
            <person name="Hollinger A."/>
            <person name="Honan T."/>
            <person name="Huard M.D."/>
            <person name="Hughes L."/>
            <person name="Hurhula B."/>
            <person name="Husby M.E."/>
            <person name="Kamat A."/>
            <person name="Kanga B."/>
            <person name="Kashin S."/>
            <person name="Khazanovich D."/>
            <person name="Kisner P."/>
            <person name="Lance K."/>
            <person name="Lara M."/>
            <person name="Lee W."/>
            <person name="Lennon N."/>
            <person name="Letendre F."/>
            <person name="LeVine R."/>
            <person name="Lipovsky A."/>
            <person name="Liu X."/>
            <person name="Liu J."/>
            <person name="Liu S."/>
            <person name="Lokyitsang T."/>
            <person name="Lokyitsang Y."/>
            <person name="Lubonja R."/>
            <person name="Lui A."/>
            <person name="MacDonald P."/>
            <person name="Magnisalis V."/>
            <person name="Maru K."/>
            <person name="Matthews C."/>
            <person name="McCusker W."/>
            <person name="McDonough S."/>
            <person name="Mehta T."/>
            <person name="Meldrim J."/>
            <person name="Meneus L."/>
            <person name="Mihai O."/>
            <person name="Mihalev A."/>
            <person name="Mihova T."/>
            <person name="Mittelman R."/>
            <person name="Mlenga V."/>
            <person name="Montmayeur A."/>
            <person name="Mulrain L."/>
            <person name="Navidi A."/>
            <person name="Naylor J."/>
            <person name="Negash T."/>
            <person name="Nguyen T."/>
            <person name="Nguyen N."/>
            <person name="Nicol R."/>
            <person name="Norbu C."/>
            <person name="Norbu N."/>
            <person name="Novod N."/>
            <person name="O'Neill B."/>
            <person name="Osman S."/>
            <person name="Markiewicz E."/>
            <person name="Oyono O.L."/>
            <person name="Patti C."/>
            <person name="Phunkhang P."/>
            <person name="Pierre F."/>
            <person name="Priest M."/>
            <person name="Raghuraman S."/>
            <person name="Rege F."/>
            <person name="Reyes R."/>
            <person name="Rise C."/>
            <person name="Rogov P."/>
            <person name="Ross K."/>
            <person name="Ryan E."/>
            <person name="Settipalli S."/>
            <person name="Shea T."/>
            <person name="Sherpa N."/>
            <person name="Shi L."/>
            <person name="Shih D."/>
            <person name="Sparrow T."/>
            <person name="Spaulding J."/>
            <person name="Stalker J."/>
            <person name="Stange-Thomann N."/>
            <person name="Stavropoulos S."/>
            <person name="Stone C."/>
            <person name="Strader C."/>
            <person name="Tesfaye S."/>
            <person name="Thomson T."/>
            <person name="Thoulutsang Y."/>
            <person name="Thoulutsang D."/>
            <person name="Topham K."/>
            <person name="Topping I."/>
            <person name="Tsamla T."/>
            <person name="Vassiliev H."/>
            <person name="Vo A."/>
            <person name="Wangchuk T."/>
            <person name="Wangdi T."/>
            <person name="Weiand M."/>
            <person name="Wilkinson J."/>
            <person name="Wilson A."/>
            <person name="Yadav S."/>
            <person name="Young G."/>
            <person name="Yu Q."/>
            <person name="Zembek L."/>
            <person name="Zhong D."/>
            <person name="Zimmer A."/>
            <person name="Zwirko Z."/>
            <person name="Jaffe D.B."/>
            <person name="Alvarez P."/>
            <person name="Brockman W."/>
            <person name="Butler J."/>
            <person name="Chin C."/>
            <person name="Gnerre S."/>
            <person name="Grabherr M."/>
            <person name="Kleber M."/>
            <person name="Mauceli E."/>
            <person name="MacCallum I."/>
        </authorList>
    </citation>
    <scope>NUCLEOTIDE SEQUENCE [LARGE SCALE GENOMIC DNA]</scope>
    <source>
        <strain evidence="2">Tucson 15287-2541.00</strain>
    </source>
</reference>
<dbReference type="EMBL" id="CH916370">
    <property type="protein sequence ID" value="EDV99896.1"/>
    <property type="molecule type" value="Genomic_DNA"/>
</dbReference>
<gene>
    <name evidence="1" type="primary">Dgri\GH12146</name>
    <name evidence="1" type="ORF">Dgri_GH12146</name>
</gene>
<dbReference type="HOGENOM" id="CLU_1867204_0_0_1"/>
<keyword evidence="2" id="KW-1185">Reference proteome</keyword>
<sequence>MSAFYTIQLDLRMPSGSKSELVIVKFMKGSKEFRESSKSYTQCANEIFLYAKLLPAFENLLRSSRLNTELAAQFVPRSYWATYGTVEGYEQFEGHFKRYAFYGVMICMHFLPWLLGSEADCDRLMRHAFDHGYVDSI</sequence>
<evidence type="ECO:0000313" key="2">
    <source>
        <dbReference type="Proteomes" id="UP000001070"/>
    </source>
</evidence>
<dbReference type="Pfam" id="PF02958">
    <property type="entry name" value="EcKL"/>
    <property type="match status" value="1"/>
</dbReference>
<protein>
    <submittedName>
        <fullName evidence="1">GH12146</fullName>
    </submittedName>
</protein>
<dbReference type="OMA" id="GPRLILX"/>
<evidence type="ECO:0000313" key="1">
    <source>
        <dbReference type="EMBL" id="EDV99896.1"/>
    </source>
</evidence>
<dbReference type="InParanoid" id="B4JJZ4"/>
<proteinExistence type="predicted"/>
<accession>B4JJZ4</accession>